<dbReference type="SUPFAM" id="SSF54236">
    <property type="entry name" value="Ubiquitin-like"/>
    <property type="match status" value="1"/>
</dbReference>
<dbReference type="Gene3D" id="1.20.870.10">
    <property type="entry name" value="Son of sevenless (SoS) protein Chain: S domain 1"/>
    <property type="match status" value="1"/>
</dbReference>
<gene>
    <name evidence="7" type="primary">RvY_09653-1</name>
    <name evidence="7" type="synonym">RvY_09653.1</name>
    <name evidence="7" type="ORF">RvY_09653</name>
</gene>
<feature type="domain" description="Ras-GEF" evidence="4">
    <location>
        <begin position="801"/>
        <end position="1037"/>
    </location>
</feature>
<evidence type="ECO:0000256" key="2">
    <source>
        <dbReference type="PROSITE-ProRule" id="PRU00168"/>
    </source>
</evidence>
<name>A0A1D1VJ49_RAMVA</name>
<evidence type="ECO:0000259" key="6">
    <source>
        <dbReference type="PROSITE" id="PS50212"/>
    </source>
</evidence>
<dbReference type="Gene3D" id="2.60.120.10">
    <property type="entry name" value="Jelly Rolls"/>
    <property type="match status" value="2"/>
</dbReference>
<feature type="compositionally biased region" description="Basic and acidic residues" evidence="3">
    <location>
        <begin position="1035"/>
        <end position="1044"/>
    </location>
</feature>
<proteinExistence type="predicted"/>
<dbReference type="STRING" id="947166.A0A1D1VJ49"/>
<dbReference type="InterPro" id="IPR036964">
    <property type="entry name" value="RASGEF_cat_dom_sf"/>
</dbReference>
<comment type="caution">
    <text evidence="7">The sequence shown here is derived from an EMBL/GenBank/DDBJ whole genome shotgun (WGS) entry which is preliminary data.</text>
</comment>
<dbReference type="InterPro" id="IPR000595">
    <property type="entry name" value="cNMP-bd_dom"/>
</dbReference>
<evidence type="ECO:0000259" key="5">
    <source>
        <dbReference type="PROSITE" id="PS50042"/>
    </source>
</evidence>
<dbReference type="AlphaFoldDB" id="A0A1D1VJ49"/>
<evidence type="ECO:0000259" key="4">
    <source>
        <dbReference type="PROSITE" id="PS50009"/>
    </source>
</evidence>
<dbReference type="Gene3D" id="3.10.20.90">
    <property type="entry name" value="Phosphatidylinositol 3-kinase Catalytic Subunit, Chain A, domain 1"/>
    <property type="match status" value="1"/>
</dbReference>
<dbReference type="Gene3D" id="1.10.840.10">
    <property type="entry name" value="Ras guanine-nucleotide exchange factors catalytic domain"/>
    <property type="match status" value="1"/>
</dbReference>
<sequence>MKDTRFLQLRAASNAGISSADYQSMASAEWLSKLDKRTADRTPDDISQILAGLQNFQPLQRLHPSLLRHMSQYAFCEAVEKNVTLFREGDITKNWYAVVEGRLRVIKGGQNYVIGKGAVFEEITSYDNKRKLTVVTKEFCNLIRLERKQMKLFCKSHPYQLKDVLATTVLELDQIERPSDIDGDLDTALAPPPRITVNSHSDQHNGVGDASLPDSSGFDNAQAETGLDPALLDLEGVKPRSPPISETQASLLLTSIIDSFPDFVHPQLGRKHCISAEHLMTYVADVTQAQSMKETLGICQVLLEDAVIKPLDRKTPITDFQTTPTFVYFFPNVSPQDSIDEDELQSLLDDLIRHGGDALLRMTLRKAPELRTEEDLDFIYNELLHIKALAHLSTMIKRELAKVVLLESHSNAGTVLFNQGDEGTSWYIILKGSVNVVIYGKGVVCSLHEGDDFGKLALVNDAPRAASIILREPCHFLRVDKNDFNRILRDVEANTVRLKEHGTDVLILEKIGGSTRGSKDKNHRYSVMAGTAEKVLEYMLDSRLDDNHQDPNDFLLEDYLLTYPLFISTDDLCSNLMRYYNSKIRQTADGESAKNRSLLNRKHVVAFIRCWFEVDNDVMFQKAGVRDFLKTLADAVYHDASQYDLKEQHMTMEEIMDACEKYFEELQSAQAQRQLNVSSDSNKSDDISRPIRPTDETIVKIYNGLDINSYTAVRVTADTRTSVVLKLAAKKLQVEGPVVLAEIKSNGEYNLYKDDEMSIETKLSVNGRLFCCTKEQLAHLNPLPEQQGPNEGSGKILETISSKELAYHSTMYDWALFRNVHESELLHHIMGRTSGITSNLDRLMLRFNQIHHWVTTEVCLTASQTKRGHMLKKFIKTAGHCKEYHNLFGFCAIIMGLTNSAIGRLVQSWDKVPSKLQKTFREYESLMDPGRNHRSSRMLLHNLHPPIIPFMPLIMKDLTFTHEGNKTHFENLVNFEKMHMVADTLRLIRYCKSTDLNLPVPPVEKPSEFNIAAYVRNLRVIDNQRRLMQLSFKREQKKFEKNAKPDPAGAPAAETK</sequence>
<feature type="domain" description="Cyclic nucleotide-binding" evidence="5">
    <location>
        <begin position="58"/>
        <end position="151"/>
    </location>
</feature>
<dbReference type="Proteomes" id="UP000186922">
    <property type="component" value="Unassembled WGS sequence"/>
</dbReference>
<dbReference type="InterPro" id="IPR001895">
    <property type="entry name" value="RASGEF_cat_dom"/>
</dbReference>
<dbReference type="Pfam" id="PF00027">
    <property type="entry name" value="cNMP_binding"/>
    <property type="match status" value="2"/>
</dbReference>
<keyword evidence="1 2" id="KW-0344">Guanine-nucleotide releasing factor</keyword>
<dbReference type="PRINTS" id="PR00103">
    <property type="entry name" value="CAMPKINASE"/>
</dbReference>
<dbReference type="GO" id="GO:0007265">
    <property type="term" value="P:Ras protein signal transduction"/>
    <property type="evidence" value="ECO:0007669"/>
    <property type="project" value="TreeGrafter"/>
</dbReference>
<dbReference type="InterPro" id="IPR023578">
    <property type="entry name" value="Ras_GEF_dom_sf"/>
</dbReference>
<dbReference type="InterPro" id="IPR000651">
    <property type="entry name" value="Ras-like_Gua-exchang_fac_N"/>
</dbReference>
<dbReference type="Pfam" id="PF00617">
    <property type="entry name" value="RasGEF"/>
    <property type="match status" value="1"/>
</dbReference>
<dbReference type="SUPFAM" id="SSF48366">
    <property type="entry name" value="Ras GEF"/>
    <property type="match status" value="1"/>
</dbReference>
<dbReference type="EMBL" id="BDGG01000004">
    <property type="protein sequence ID" value="GAU98518.1"/>
    <property type="molecule type" value="Genomic_DNA"/>
</dbReference>
<evidence type="ECO:0008006" key="9">
    <source>
        <dbReference type="Google" id="ProtNLM"/>
    </source>
</evidence>
<evidence type="ECO:0000313" key="7">
    <source>
        <dbReference type="EMBL" id="GAU98518.1"/>
    </source>
</evidence>
<organism evidence="7 8">
    <name type="scientific">Ramazzottius varieornatus</name>
    <name type="common">Water bear</name>
    <name type="synonym">Tardigrade</name>
    <dbReference type="NCBI Taxonomy" id="947166"/>
    <lineage>
        <taxon>Eukaryota</taxon>
        <taxon>Metazoa</taxon>
        <taxon>Ecdysozoa</taxon>
        <taxon>Tardigrada</taxon>
        <taxon>Eutardigrada</taxon>
        <taxon>Parachela</taxon>
        <taxon>Hypsibioidea</taxon>
        <taxon>Ramazzottiidae</taxon>
        <taxon>Ramazzottius</taxon>
    </lineage>
</organism>
<dbReference type="GO" id="GO:0005085">
    <property type="term" value="F:guanyl-nucleotide exchange factor activity"/>
    <property type="evidence" value="ECO:0007669"/>
    <property type="project" value="UniProtKB-KW"/>
</dbReference>
<dbReference type="PANTHER" id="PTHR23113:SF327">
    <property type="entry name" value="EXCHANGE PROTEIN DIRECTLY ACTIVATED BY CAMP, ISOFORM E"/>
    <property type="match status" value="1"/>
</dbReference>
<evidence type="ECO:0000256" key="3">
    <source>
        <dbReference type="SAM" id="MobiDB-lite"/>
    </source>
</evidence>
<dbReference type="PROSITE" id="PS50009">
    <property type="entry name" value="RASGEF_CAT"/>
    <property type="match status" value="1"/>
</dbReference>
<dbReference type="SUPFAM" id="SSF51206">
    <property type="entry name" value="cAMP-binding domain-like"/>
    <property type="match status" value="2"/>
</dbReference>
<dbReference type="InterPro" id="IPR014710">
    <property type="entry name" value="RmlC-like_jellyroll"/>
</dbReference>
<dbReference type="CDD" id="cd00038">
    <property type="entry name" value="CAP_ED"/>
    <property type="match status" value="2"/>
</dbReference>
<dbReference type="PROSITE" id="PS00720">
    <property type="entry name" value="RASGEF"/>
    <property type="match status" value="1"/>
</dbReference>
<dbReference type="PROSITE" id="PS50212">
    <property type="entry name" value="RASGEF_NTER"/>
    <property type="match status" value="1"/>
</dbReference>
<dbReference type="CDD" id="cd06224">
    <property type="entry name" value="REM"/>
    <property type="match status" value="1"/>
</dbReference>
<dbReference type="PANTHER" id="PTHR23113">
    <property type="entry name" value="GUANINE NUCLEOTIDE EXCHANGE FACTOR"/>
    <property type="match status" value="1"/>
</dbReference>
<dbReference type="CDD" id="cd00155">
    <property type="entry name" value="RasGEF"/>
    <property type="match status" value="1"/>
</dbReference>
<dbReference type="InterPro" id="IPR029071">
    <property type="entry name" value="Ubiquitin-like_domsf"/>
</dbReference>
<dbReference type="InterPro" id="IPR019804">
    <property type="entry name" value="Ras_G-nucl-exch_fac_CS"/>
</dbReference>
<keyword evidence="8" id="KW-1185">Reference proteome</keyword>
<dbReference type="InterPro" id="IPR008937">
    <property type="entry name" value="Ras-like_GEF"/>
</dbReference>
<reference evidence="7 8" key="1">
    <citation type="journal article" date="2016" name="Nat. Commun.">
        <title>Extremotolerant tardigrade genome and improved radiotolerance of human cultured cells by tardigrade-unique protein.</title>
        <authorList>
            <person name="Hashimoto T."/>
            <person name="Horikawa D.D."/>
            <person name="Saito Y."/>
            <person name="Kuwahara H."/>
            <person name="Kozuka-Hata H."/>
            <person name="Shin-I T."/>
            <person name="Minakuchi Y."/>
            <person name="Ohishi K."/>
            <person name="Motoyama A."/>
            <person name="Aizu T."/>
            <person name="Enomoto A."/>
            <person name="Kondo K."/>
            <person name="Tanaka S."/>
            <person name="Hara Y."/>
            <person name="Koshikawa S."/>
            <person name="Sagara H."/>
            <person name="Miura T."/>
            <person name="Yokobori S."/>
            <person name="Miyagawa K."/>
            <person name="Suzuki Y."/>
            <person name="Kubo T."/>
            <person name="Oyama M."/>
            <person name="Kohara Y."/>
            <person name="Fujiyama A."/>
            <person name="Arakawa K."/>
            <person name="Katayama T."/>
            <person name="Toyoda A."/>
            <person name="Kunieda T."/>
        </authorList>
    </citation>
    <scope>NUCLEOTIDE SEQUENCE [LARGE SCALE GENOMIC DNA]</scope>
    <source>
        <strain evidence="7 8">YOKOZUNA-1</strain>
    </source>
</reference>
<evidence type="ECO:0000313" key="8">
    <source>
        <dbReference type="Proteomes" id="UP000186922"/>
    </source>
</evidence>
<dbReference type="OrthoDB" id="21144at2759"/>
<dbReference type="Pfam" id="PF00618">
    <property type="entry name" value="RasGEF_N"/>
    <property type="match status" value="1"/>
</dbReference>
<dbReference type="Gene3D" id="1.10.8.1240">
    <property type="match status" value="1"/>
</dbReference>
<dbReference type="SMART" id="SM00229">
    <property type="entry name" value="RasGEFN"/>
    <property type="match status" value="1"/>
</dbReference>
<dbReference type="PROSITE" id="PS50042">
    <property type="entry name" value="CNMP_BINDING_3"/>
    <property type="match status" value="2"/>
</dbReference>
<feature type="domain" description="N-terminal Ras-GEF" evidence="6">
    <location>
        <begin position="523"/>
        <end position="660"/>
    </location>
</feature>
<feature type="region of interest" description="Disordered" evidence="3">
    <location>
        <begin position="1035"/>
        <end position="1056"/>
    </location>
</feature>
<dbReference type="InterPro" id="IPR018490">
    <property type="entry name" value="cNMP-bd_dom_sf"/>
</dbReference>
<dbReference type="SMART" id="SM00147">
    <property type="entry name" value="RasGEF"/>
    <property type="match status" value="1"/>
</dbReference>
<evidence type="ECO:0000256" key="1">
    <source>
        <dbReference type="ARBA" id="ARBA00022658"/>
    </source>
</evidence>
<dbReference type="GO" id="GO:0005886">
    <property type="term" value="C:plasma membrane"/>
    <property type="evidence" value="ECO:0007669"/>
    <property type="project" value="TreeGrafter"/>
</dbReference>
<accession>A0A1D1VJ49</accession>
<feature type="domain" description="Cyclic nucleotide-binding" evidence="5">
    <location>
        <begin position="388"/>
        <end position="488"/>
    </location>
</feature>
<dbReference type="SMART" id="SM00100">
    <property type="entry name" value="cNMP"/>
    <property type="match status" value="2"/>
</dbReference>
<protein>
    <recommendedName>
        <fullName evidence="9">Rap guanine nucleotide exchange factor 4</fullName>
    </recommendedName>
</protein>